<dbReference type="KEGG" id="llu:AKJ09_08701"/>
<dbReference type="Proteomes" id="UP000064967">
    <property type="component" value="Chromosome"/>
</dbReference>
<evidence type="ECO:0000313" key="2">
    <source>
        <dbReference type="Proteomes" id="UP000064967"/>
    </source>
</evidence>
<dbReference type="AlphaFoldDB" id="A0A0K1Q8G8"/>
<proteinExistence type="predicted"/>
<evidence type="ECO:0000313" key="1">
    <source>
        <dbReference type="EMBL" id="AKV02038.1"/>
    </source>
</evidence>
<sequence>MLATLRQGVVVLRQILLLLTCGASLDYHPPRDGFIGVAGGHHHPRVVVAQTLRPRASVHTGSR</sequence>
<organism evidence="1 2">
    <name type="scientific">Labilithrix luteola</name>
    <dbReference type="NCBI Taxonomy" id="1391654"/>
    <lineage>
        <taxon>Bacteria</taxon>
        <taxon>Pseudomonadati</taxon>
        <taxon>Myxococcota</taxon>
        <taxon>Polyangia</taxon>
        <taxon>Polyangiales</taxon>
        <taxon>Labilitrichaceae</taxon>
        <taxon>Labilithrix</taxon>
    </lineage>
</organism>
<reference evidence="1 2" key="1">
    <citation type="submission" date="2015-08" db="EMBL/GenBank/DDBJ databases">
        <authorList>
            <person name="Babu N.S."/>
            <person name="Beckwith C.J."/>
            <person name="Beseler K.G."/>
            <person name="Brison A."/>
            <person name="Carone J.V."/>
            <person name="Caskin T.P."/>
            <person name="Diamond M."/>
            <person name="Durham M.E."/>
            <person name="Foxe J.M."/>
            <person name="Go M."/>
            <person name="Henderson B.A."/>
            <person name="Jones I.B."/>
            <person name="McGettigan J.A."/>
            <person name="Micheletti S.J."/>
            <person name="Nasrallah M.E."/>
            <person name="Ortiz D."/>
            <person name="Piller C.R."/>
            <person name="Privatt S.R."/>
            <person name="Schneider S.L."/>
            <person name="Sharp S."/>
            <person name="Smith T.C."/>
            <person name="Stanton J.D."/>
            <person name="Ullery H.E."/>
            <person name="Wilson R.J."/>
            <person name="Serrano M.G."/>
            <person name="Buck G."/>
            <person name="Lee V."/>
            <person name="Wang Y."/>
            <person name="Carvalho R."/>
            <person name="Voegtly L."/>
            <person name="Shi R."/>
            <person name="Duckworth R."/>
            <person name="Johnson A."/>
            <person name="Loviza R."/>
            <person name="Walstead R."/>
            <person name="Shah Z."/>
            <person name="Kiflezghi M."/>
            <person name="Wade K."/>
            <person name="Ball S.L."/>
            <person name="Bradley K.W."/>
            <person name="Asai D.J."/>
            <person name="Bowman C.A."/>
            <person name="Russell D.A."/>
            <person name="Pope W.H."/>
            <person name="Jacobs-Sera D."/>
            <person name="Hendrix R.W."/>
            <person name="Hatfull G.F."/>
        </authorList>
    </citation>
    <scope>NUCLEOTIDE SEQUENCE [LARGE SCALE GENOMIC DNA]</scope>
    <source>
        <strain evidence="1 2">DSM 27648</strain>
    </source>
</reference>
<keyword evidence="2" id="KW-1185">Reference proteome</keyword>
<dbReference type="EMBL" id="CP012333">
    <property type="protein sequence ID" value="AKV02038.1"/>
    <property type="molecule type" value="Genomic_DNA"/>
</dbReference>
<gene>
    <name evidence="1" type="ORF">AKJ09_08701</name>
</gene>
<protein>
    <submittedName>
        <fullName evidence="1">Uncharacterized protein</fullName>
    </submittedName>
</protein>
<dbReference type="STRING" id="1391654.AKJ09_08701"/>
<name>A0A0K1Q8G8_9BACT</name>
<accession>A0A0K1Q8G8</accession>